<dbReference type="AlphaFoldDB" id="A0A1E7X5L4"/>
<evidence type="ECO:0000313" key="1">
    <source>
        <dbReference type="EMBL" id="OFA08079.1"/>
    </source>
</evidence>
<dbReference type="InterPro" id="IPR007523">
    <property type="entry name" value="NDUFAF3/AAMDC"/>
</dbReference>
<evidence type="ECO:0008006" key="3">
    <source>
        <dbReference type="Google" id="ProtNLM"/>
    </source>
</evidence>
<proteinExistence type="predicted"/>
<dbReference type="Gene3D" id="3.40.1230.10">
    <property type="entry name" value="MTH938-like"/>
    <property type="match status" value="1"/>
</dbReference>
<comment type="caution">
    <text evidence="1">The sequence shown here is derived from an EMBL/GenBank/DDBJ whole genome shotgun (WGS) entry which is preliminary data.</text>
</comment>
<dbReference type="PANTHER" id="PTHR21192:SF2">
    <property type="entry name" value="NADH DEHYDROGENASE [UBIQUINONE] 1 ALPHA SUBCOMPLEX ASSEMBLY FACTOR 3"/>
    <property type="match status" value="1"/>
</dbReference>
<sequence length="142" mass="15890">MTDFRSILADITMKLHQSDTQKYQTITGYDQTGVEINAQRYNYSLVVLPEMPPRAWNAPTFESLTVEHFDLIGTDDPDVVILGTGARQRFIHPRLTAALTLRRIGVECMDSQAACRTYNILMGEGRKVALALIIDTAEQTTA</sequence>
<evidence type="ECO:0000313" key="2">
    <source>
        <dbReference type="Proteomes" id="UP000175989"/>
    </source>
</evidence>
<dbReference type="EMBL" id="LROM01000051">
    <property type="protein sequence ID" value="OFA08079.1"/>
    <property type="molecule type" value="Genomic_DNA"/>
</dbReference>
<dbReference type="PANTHER" id="PTHR21192">
    <property type="entry name" value="NUCLEAR PROTEIN E3-3"/>
    <property type="match status" value="1"/>
</dbReference>
<reference evidence="2" key="1">
    <citation type="journal article" date="2016" name="Front. Microbiol.">
        <title>Molecular Keys to the Janthinobacterium and Duganella spp. Interaction with the Plant Pathogen Fusarium graminearum.</title>
        <authorList>
            <person name="Haack F.S."/>
            <person name="Poehlein A."/>
            <person name="Kroger C."/>
            <person name="Voigt C.A."/>
            <person name="Piepenbring M."/>
            <person name="Bode H.B."/>
            <person name="Daniel R."/>
            <person name="Schafer W."/>
            <person name="Streit W.R."/>
        </authorList>
    </citation>
    <scope>NUCLEOTIDE SEQUENCE [LARGE SCALE GENOMIC DNA]</scope>
    <source>
        <strain evidence="2">T54</strain>
    </source>
</reference>
<organism evidence="1 2">
    <name type="scientific">Duganella phyllosphaerae</name>
    <dbReference type="NCBI Taxonomy" id="762836"/>
    <lineage>
        <taxon>Bacteria</taxon>
        <taxon>Pseudomonadati</taxon>
        <taxon>Pseudomonadota</taxon>
        <taxon>Betaproteobacteria</taxon>
        <taxon>Burkholderiales</taxon>
        <taxon>Oxalobacteraceae</taxon>
        <taxon>Telluria group</taxon>
        <taxon>Duganella</taxon>
    </lineage>
</organism>
<gene>
    <name evidence="1" type="ORF">DUPY_08860</name>
</gene>
<dbReference type="Proteomes" id="UP000175989">
    <property type="component" value="Unassembled WGS sequence"/>
</dbReference>
<protein>
    <recommendedName>
        <fullName evidence="3">Xcc1710-like domain-containing protein</fullName>
    </recommendedName>
</protein>
<dbReference type="CDD" id="cd05560">
    <property type="entry name" value="Xcc1710_like"/>
    <property type="match status" value="1"/>
</dbReference>
<dbReference type="PATRIC" id="fig|762836.4.peg.934"/>
<dbReference type="InterPro" id="IPR036748">
    <property type="entry name" value="MTH938-like_sf"/>
</dbReference>
<name>A0A1E7X5L4_9BURK</name>
<dbReference type="SUPFAM" id="SSF64076">
    <property type="entry name" value="MTH938-like"/>
    <property type="match status" value="1"/>
</dbReference>
<accession>A0A1E7X5L4</accession>
<keyword evidence="2" id="KW-1185">Reference proteome</keyword>
<dbReference type="Pfam" id="PF04430">
    <property type="entry name" value="DUF498"/>
    <property type="match status" value="1"/>
</dbReference>